<dbReference type="CDD" id="cd04301">
    <property type="entry name" value="NAT_SF"/>
    <property type="match status" value="1"/>
</dbReference>
<dbReference type="GO" id="GO:1990189">
    <property type="term" value="F:protein N-terminal-serine acetyltransferase activity"/>
    <property type="evidence" value="ECO:0007669"/>
    <property type="project" value="TreeGrafter"/>
</dbReference>
<reference evidence="2 3" key="1">
    <citation type="submission" date="2016-07" db="EMBL/GenBank/DDBJ databases">
        <title>Draft genome of the white-rot fungus Obba rivulosa 3A-2.</title>
        <authorList>
            <consortium name="DOE Joint Genome Institute"/>
            <person name="Miettinen O."/>
            <person name="Riley R."/>
            <person name="Acob R."/>
            <person name="Barry K."/>
            <person name="Cullen D."/>
            <person name="De Vries R."/>
            <person name="Hainaut M."/>
            <person name="Hatakka A."/>
            <person name="Henrissat B."/>
            <person name="Hilden K."/>
            <person name="Kuo R."/>
            <person name="Labutti K."/>
            <person name="Lipzen A."/>
            <person name="Makela M.R."/>
            <person name="Sandor L."/>
            <person name="Spatafora J.W."/>
            <person name="Grigoriev I.V."/>
            <person name="Hibbett D.S."/>
        </authorList>
    </citation>
    <scope>NUCLEOTIDE SEQUENCE [LARGE SCALE GENOMIC DNA]</scope>
    <source>
        <strain evidence="2 3">3A-2</strain>
    </source>
</reference>
<dbReference type="PANTHER" id="PTHR43441:SF5">
    <property type="entry name" value="FAMILY ACETYLTRANSFERASE, PUTATIVE-RELATED"/>
    <property type="match status" value="1"/>
</dbReference>
<dbReference type="PROSITE" id="PS51186">
    <property type="entry name" value="GNAT"/>
    <property type="match status" value="1"/>
</dbReference>
<dbReference type="OrthoDB" id="41238at2759"/>
<sequence>MSVRRLFPPLAPRPVNYACVDLTPFVLRLHADAYWEHVGLRPKLFQYYSFLNATLPGFLTYLETSFRRNPEWILFAIIGRRSQDTTQPELDGRLAGVIGAWNASAKDLSAEIAHIVVFPKWQGTGVGARAAVLLTRFCLQLPDATPLGLGMRRVQWVVHPDNRASIGLVKKLGMKQEGFFRWCRVLPDGWAGNKPRQGDPLEYRDGRNTVYLAICWDDWEQGGRESAQALIEKPLAVVV</sequence>
<dbReference type="Pfam" id="PF13302">
    <property type="entry name" value="Acetyltransf_3"/>
    <property type="match status" value="1"/>
</dbReference>
<evidence type="ECO:0000259" key="1">
    <source>
        <dbReference type="PROSITE" id="PS51186"/>
    </source>
</evidence>
<dbReference type="PANTHER" id="PTHR43441">
    <property type="entry name" value="RIBOSOMAL-PROTEIN-SERINE ACETYLTRANSFERASE"/>
    <property type="match status" value="1"/>
</dbReference>
<gene>
    <name evidence="2" type="ORF">OBBRIDRAFT_886670</name>
</gene>
<dbReference type="InterPro" id="IPR016181">
    <property type="entry name" value="Acyl_CoA_acyltransferase"/>
</dbReference>
<keyword evidence="3" id="KW-1185">Reference proteome</keyword>
<protein>
    <submittedName>
        <fullName evidence="2">Acyl-CoA N-acyltransferase</fullName>
    </submittedName>
</protein>
<evidence type="ECO:0000313" key="3">
    <source>
        <dbReference type="Proteomes" id="UP000250043"/>
    </source>
</evidence>
<feature type="domain" description="N-acetyltransferase" evidence="1">
    <location>
        <begin position="45"/>
        <end position="197"/>
    </location>
</feature>
<keyword evidence="2" id="KW-0808">Transferase</keyword>
<accession>A0A8E2AWZ0</accession>
<evidence type="ECO:0000313" key="2">
    <source>
        <dbReference type="EMBL" id="OCH91868.1"/>
    </source>
</evidence>
<dbReference type="InterPro" id="IPR000182">
    <property type="entry name" value="GNAT_dom"/>
</dbReference>
<organism evidence="2 3">
    <name type="scientific">Obba rivulosa</name>
    <dbReference type="NCBI Taxonomy" id="1052685"/>
    <lineage>
        <taxon>Eukaryota</taxon>
        <taxon>Fungi</taxon>
        <taxon>Dikarya</taxon>
        <taxon>Basidiomycota</taxon>
        <taxon>Agaricomycotina</taxon>
        <taxon>Agaricomycetes</taxon>
        <taxon>Polyporales</taxon>
        <taxon>Gelatoporiaceae</taxon>
        <taxon>Obba</taxon>
    </lineage>
</organism>
<dbReference type="EMBL" id="KV722378">
    <property type="protein sequence ID" value="OCH91868.1"/>
    <property type="molecule type" value="Genomic_DNA"/>
</dbReference>
<dbReference type="SUPFAM" id="SSF55729">
    <property type="entry name" value="Acyl-CoA N-acyltransferases (Nat)"/>
    <property type="match status" value="1"/>
</dbReference>
<dbReference type="Proteomes" id="UP000250043">
    <property type="component" value="Unassembled WGS sequence"/>
</dbReference>
<proteinExistence type="predicted"/>
<dbReference type="Gene3D" id="3.40.630.30">
    <property type="match status" value="1"/>
</dbReference>
<dbReference type="AlphaFoldDB" id="A0A8E2AWZ0"/>
<keyword evidence="2" id="KW-0012">Acyltransferase</keyword>
<dbReference type="InterPro" id="IPR051908">
    <property type="entry name" value="Ribosomal_N-acetyltransferase"/>
</dbReference>
<dbReference type="GO" id="GO:0008999">
    <property type="term" value="F:protein-N-terminal-alanine acetyltransferase activity"/>
    <property type="evidence" value="ECO:0007669"/>
    <property type="project" value="TreeGrafter"/>
</dbReference>
<name>A0A8E2AWZ0_9APHY</name>